<dbReference type="InterPro" id="IPR051408">
    <property type="entry name" value="Phosphate_transprt_permease"/>
</dbReference>
<feature type="transmembrane region" description="Helical" evidence="10">
    <location>
        <begin position="35"/>
        <end position="57"/>
    </location>
</feature>
<evidence type="ECO:0000256" key="5">
    <source>
        <dbReference type="ARBA" id="ARBA00022475"/>
    </source>
</evidence>
<feature type="transmembrane region" description="Helical" evidence="10">
    <location>
        <begin position="358"/>
        <end position="378"/>
    </location>
</feature>
<evidence type="ECO:0000256" key="10">
    <source>
        <dbReference type="RuleBase" id="RU363043"/>
    </source>
</evidence>
<dbReference type="Pfam" id="PF00528">
    <property type="entry name" value="BPD_transp_1"/>
    <property type="match status" value="1"/>
</dbReference>
<sequence>MSTAVNTTSAPAGESKIELRTPSGKRQLIDRSATAFVWLAGLLAIIPLLWILGTVAVKGAAPLVTAQPDYIKTCATKDGSKWVRVEQSQCGAEPASPLDYRYTESGKYVGVGEQIEGLSKGKEPTAVSTELRIGEPQGSSAGTAKEFSLQWWTSDEGQATQNSSAGGAKHAIIGTLLIGLITSLIAVPIAVLGAVWLVEYARATKAAKVVSFAIDILSGVPSIVAALFVFALVITIGGMDRSTFAASLALVLLMLPTVLRSTEEMLKLVPDSLREASYALGVPKWKTILKVVIPTCSSGILTGIVLGLARVMGETAPLLILVAFATGTNWSPLASNMGSLPTMINEDRRFAVGSTGEVRAWGAALTLVLLVMILNLIARGIARMGKIADK</sequence>
<evidence type="ECO:0000256" key="7">
    <source>
        <dbReference type="ARBA" id="ARBA00022692"/>
    </source>
</evidence>
<dbReference type="Proteomes" id="UP000188342">
    <property type="component" value="Unassembled WGS sequence"/>
</dbReference>
<keyword evidence="8 10" id="KW-1133">Transmembrane helix</keyword>
<keyword evidence="9 10" id="KW-0472">Membrane</keyword>
<evidence type="ECO:0000256" key="3">
    <source>
        <dbReference type="ARBA" id="ARBA00007069"/>
    </source>
</evidence>
<comment type="function">
    <text evidence="1">Part of the binding-protein-dependent transport system for phosphate; probably responsible for the translocation of the substrate across the membrane.</text>
</comment>
<protein>
    <recommendedName>
        <fullName evidence="10">Phosphate transport system permease protein PstA</fullName>
    </recommendedName>
</protein>
<keyword evidence="4" id="KW-0813">Transport</keyword>
<dbReference type="SUPFAM" id="SSF161098">
    <property type="entry name" value="MetI-like"/>
    <property type="match status" value="1"/>
</dbReference>
<dbReference type="RefSeq" id="WP_094763417.1">
    <property type="nucleotide sequence ID" value="NZ_FUKQ01000006.1"/>
</dbReference>
<dbReference type="GO" id="GO:0005886">
    <property type="term" value="C:plasma membrane"/>
    <property type="evidence" value="ECO:0007669"/>
    <property type="project" value="UniProtKB-SubCell"/>
</dbReference>
<feature type="transmembrane region" description="Helical" evidence="10">
    <location>
        <begin position="171"/>
        <end position="197"/>
    </location>
</feature>
<dbReference type="PANTHER" id="PTHR42922:SF1">
    <property type="entry name" value="PHOSPHATE TRANSPORT SYSTEM PERMEASE PROTEIN PSTA"/>
    <property type="match status" value="1"/>
</dbReference>
<evidence type="ECO:0000259" key="11">
    <source>
        <dbReference type="PROSITE" id="PS50928"/>
    </source>
</evidence>
<dbReference type="GO" id="GO:0005315">
    <property type="term" value="F:phosphate transmembrane transporter activity"/>
    <property type="evidence" value="ECO:0007669"/>
    <property type="project" value="InterPro"/>
</dbReference>
<name>A0A1R4IFL8_9ACTN</name>
<accession>A0A1R4IFL8</accession>
<dbReference type="AlphaFoldDB" id="A0A1R4IFL8"/>
<evidence type="ECO:0000256" key="2">
    <source>
        <dbReference type="ARBA" id="ARBA00004651"/>
    </source>
</evidence>
<keyword evidence="13" id="KW-1185">Reference proteome</keyword>
<dbReference type="PROSITE" id="PS50928">
    <property type="entry name" value="ABC_TM1"/>
    <property type="match status" value="1"/>
</dbReference>
<evidence type="ECO:0000256" key="4">
    <source>
        <dbReference type="ARBA" id="ARBA00022448"/>
    </source>
</evidence>
<dbReference type="Gene3D" id="1.10.3720.10">
    <property type="entry name" value="MetI-like"/>
    <property type="match status" value="1"/>
</dbReference>
<reference evidence="12 13" key="1">
    <citation type="submission" date="2017-02" db="EMBL/GenBank/DDBJ databases">
        <authorList>
            <person name="Peterson S.W."/>
        </authorList>
    </citation>
    <scope>NUCLEOTIDE SEQUENCE [LARGE SCALE GENOMIC DNA]</scope>
    <source>
        <strain evidence="12 13">LSP_Lj1</strain>
    </source>
</reference>
<dbReference type="InterPro" id="IPR005672">
    <property type="entry name" value="Phosphate_PstA"/>
</dbReference>
<dbReference type="InterPro" id="IPR000515">
    <property type="entry name" value="MetI-like"/>
</dbReference>
<feature type="domain" description="ABC transmembrane type-1" evidence="11">
    <location>
        <begin position="172"/>
        <end position="378"/>
    </location>
</feature>
<keyword evidence="7 10" id="KW-0812">Transmembrane</keyword>
<proteinExistence type="inferred from homology"/>
<keyword evidence="6" id="KW-0592">Phosphate transport</keyword>
<dbReference type="InterPro" id="IPR035906">
    <property type="entry name" value="MetI-like_sf"/>
</dbReference>
<organism evidence="12 13">
    <name type="scientific">Luteococcus japonicus LSP_Lj1</name>
    <dbReference type="NCBI Taxonomy" id="1255658"/>
    <lineage>
        <taxon>Bacteria</taxon>
        <taxon>Bacillati</taxon>
        <taxon>Actinomycetota</taxon>
        <taxon>Actinomycetes</taxon>
        <taxon>Propionibacteriales</taxon>
        <taxon>Propionibacteriaceae</taxon>
        <taxon>Luteococcus</taxon>
    </lineage>
</organism>
<evidence type="ECO:0000256" key="1">
    <source>
        <dbReference type="ARBA" id="ARBA00003510"/>
    </source>
</evidence>
<dbReference type="PANTHER" id="PTHR42922">
    <property type="entry name" value="PHOSPHATE TRANSPORT SYSTEM PERMEASE PROTEIN PSTA"/>
    <property type="match status" value="1"/>
</dbReference>
<comment type="subcellular location">
    <subcellularLocation>
        <location evidence="2 10">Cell membrane</location>
        <topology evidence="2 10">Multi-pass membrane protein</topology>
    </subcellularLocation>
</comment>
<evidence type="ECO:0000256" key="6">
    <source>
        <dbReference type="ARBA" id="ARBA00022592"/>
    </source>
</evidence>
<evidence type="ECO:0000256" key="8">
    <source>
        <dbReference type="ARBA" id="ARBA00022989"/>
    </source>
</evidence>
<evidence type="ECO:0000313" key="12">
    <source>
        <dbReference type="EMBL" id="SJN18364.1"/>
    </source>
</evidence>
<gene>
    <name evidence="12" type="ORF">FM114_01445</name>
</gene>
<dbReference type="NCBIfam" id="TIGR00974">
    <property type="entry name" value="3a0107s02c"/>
    <property type="match status" value="1"/>
</dbReference>
<feature type="transmembrane region" description="Helical" evidence="10">
    <location>
        <begin position="209"/>
        <end position="236"/>
    </location>
</feature>
<dbReference type="CDD" id="cd06261">
    <property type="entry name" value="TM_PBP2"/>
    <property type="match status" value="1"/>
</dbReference>
<dbReference type="STRING" id="1255658.FM114_01445"/>
<dbReference type="EMBL" id="FUKQ01000006">
    <property type="protein sequence ID" value="SJN18364.1"/>
    <property type="molecule type" value="Genomic_DNA"/>
</dbReference>
<dbReference type="OrthoDB" id="9775069at2"/>
<dbReference type="GO" id="GO:0035435">
    <property type="term" value="P:phosphate ion transmembrane transport"/>
    <property type="evidence" value="ECO:0007669"/>
    <property type="project" value="InterPro"/>
</dbReference>
<feature type="transmembrane region" description="Helical" evidence="10">
    <location>
        <begin position="288"/>
        <end position="309"/>
    </location>
</feature>
<comment type="similarity">
    <text evidence="3 10">Belongs to the binding-protein-dependent transport system permease family. CysTW subfamily.</text>
</comment>
<keyword evidence="5 10" id="KW-1003">Cell membrane</keyword>
<evidence type="ECO:0000313" key="13">
    <source>
        <dbReference type="Proteomes" id="UP000188342"/>
    </source>
</evidence>
<feature type="transmembrane region" description="Helical" evidence="10">
    <location>
        <begin position="316"/>
        <end position="338"/>
    </location>
</feature>
<evidence type="ECO:0000256" key="9">
    <source>
        <dbReference type="ARBA" id="ARBA00023136"/>
    </source>
</evidence>